<gene>
    <name evidence="3" type="ORF">POPTR_001G444900</name>
</gene>
<dbReference type="InParanoid" id="B9NB03"/>
<feature type="region of interest" description="Disordered" evidence="1">
    <location>
        <begin position="1"/>
        <end position="21"/>
    </location>
</feature>
<accession>B9NB03</accession>
<dbReference type="STRING" id="3694.B9NB03"/>
<evidence type="ECO:0000256" key="1">
    <source>
        <dbReference type="SAM" id="MobiDB-lite"/>
    </source>
</evidence>
<reference evidence="3 4" key="1">
    <citation type="journal article" date="2006" name="Science">
        <title>The genome of black cottonwood, Populus trichocarpa (Torr. &amp; Gray).</title>
        <authorList>
            <person name="Tuskan G.A."/>
            <person name="Difazio S."/>
            <person name="Jansson S."/>
            <person name="Bohlmann J."/>
            <person name="Grigoriev I."/>
            <person name="Hellsten U."/>
            <person name="Putnam N."/>
            <person name="Ralph S."/>
            <person name="Rombauts S."/>
            <person name="Salamov A."/>
            <person name="Schein J."/>
            <person name="Sterck L."/>
            <person name="Aerts A."/>
            <person name="Bhalerao R.R."/>
            <person name="Bhalerao R.P."/>
            <person name="Blaudez D."/>
            <person name="Boerjan W."/>
            <person name="Brun A."/>
            <person name="Brunner A."/>
            <person name="Busov V."/>
            <person name="Campbell M."/>
            <person name="Carlson J."/>
            <person name="Chalot M."/>
            <person name="Chapman J."/>
            <person name="Chen G.L."/>
            <person name="Cooper D."/>
            <person name="Coutinho P.M."/>
            <person name="Couturier J."/>
            <person name="Covert S."/>
            <person name="Cronk Q."/>
            <person name="Cunningham R."/>
            <person name="Davis J."/>
            <person name="Degroeve S."/>
            <person name="Dejardin A."/>
            <person name="Depamphilis C."/>
            <person name="Detter J."/>
            <person name="Dirks B."/>
            <person name="Dubchak I."/>
            <person name="Duplessis S."/>
            <person name="Ehlting J."/>
            <person name="Ellis B."/>
            <person name="Gendler K."/>
            <person name="Goodstein D."/>
            <person name="Gribskov M."/>
            <person name="Grimwood J."/>
            <person name="Groover A."/>
            <person name="Gunter L."/>
            <person name="Hamberger B."/>
            <person name="Heinze B."/>
            <person name="Helariutta Y."/>
            <person name="Henrissat B."/>
            <person name="Holligan D."/>
            <person name="Holt R."/>
            <person name="Huang W."/>
            <person name="Islam-Faridi N."/>
            <person name="Jones S."/>
            <person name="Jones-Rhoades M."/>
            <person name="Jorgensen R."/>
            <person name="Joshi C."/>
            <person name="Kangasjarvi J."/>
            <person name="Karlsson J."/>
            <person name="Kelleher C."/>
            <person name="Kirkpatrick R."/>
            <person name="Kirst M."/>
            <person name="Kohler A."/>
            <person name="Kalluri U."/>
            <person name="Larimer F."/>
            <person name="Leebens-Mack J."/>
            <person name="Leple J.C."/>
            <person name="Locascio P."/>
            <person name="Lou Y."/>
            <person name="Lucas S."/>
            <person name="Martin F."/>
            <person name="Montanini B."/>
            <person name="Napoli C."/>
            <person name="Nelson D.R."/>
            <person name="Nelson C."/>
            <person name="Nieminen K."/>
            <person name="Nilsson O."/>
            <person name="Pereda V."/>
            <person name="Peter G."/>
            <person name="Philippe R."/>
            <person name="Pilate G."/>
            <person name="Poliakov A."/>
            <person name="Razumovskaya J."/>
            <person name="Richardson P."/>
            <person name="Rinaldi C."/>
            <person name="Ritland K."/>
            <person name="Rouze P."/>
            <person name="Ryaboy D."/>
            <person name="Schmutz J."/>
            <person name="Schrader J."/>
            <person name="Segerman B."/>
            <person name="Shin H."/>
            <person name="Siddiqui A."/>
            <person name="Sterky F."/>
            <person name="Terry A."/>
            <person name="Tsai C.J."/>
            <person name="Uberbacher E."/>
            <person name="Unneberg P."/>
            <person name="Vahala J."/>
            <person name="Wall K."/>
            <person name="Wessler S."/>
            <person name="Yang G."/>
            <person name="Yin T."/>
            <person name="Douglas C."/>
            <person name="Marra M."/>
            <person name="Sandberg G."/>
            <person name="Van de Peer Y."/>
            <person name="Rokhsar D."/>
        </authorList>
    </citation>
    <scope>NUCLEOTIDE SEQUENCE [LARGE SCALE GENOMIC DNA]</scope>
    <source>
        <strain evidence="4">cv. Nisqually</strain>
    </source>
</reference>
<dbReference type="InterPro" id="IPR056440">
    <property type="entry name" value="Zn-ribbon_GIR1"/>
</dbReference>
<evidence type="ECO:0000313" key="3">
    <source>
        <dbReference type="EMBL" id="PNT59983.1"/>
    </source>
</evidence>
<keyword evidence="4" id="KW-1185">Reference proteome</keyword>
<dbReference type="Proteomes" id="UP000006729">
    <property type="component" value="Chromosome 1"/>
</dbReference>
<organism evidence="3 4">
    <name type="scientific">Populus trichocarpa</name>
    <name type="common">Western balsam poplar</name>
    <name type="synonym">Populus balsamifera subsp. trichocarpa</name>
    <dbReference type="NCBI Taxonomy" id="3694"/>
    <lineage>
        <taxon>Eukaryota</taxon>
        <taxon>Viridiplantae</taxon>
        <taxon>Streptophyta</taxon>
        <taxon>Embryophyta</taxon>
        <taxon>Tracheophyta</taxon>
        <taxon>Spermatophyta</taxon>
        <taxon>Magnoliopsida</taxon>
        <taxon>eudicotyledons</taxon>
        <taxon>Gunneridae</taxon>
        <taxon>Pentapetalae</taxon>
        <taxon>rosids</taxon>
        <taxon>fabids</taxon>
        <taxon>Malpighiales</taxon>
        <taxon>Salicaceae</taxon>
        <taxon>Saliceae</taxon>
        <taxon>Populus</taxon>
    </lineage>
</organism>
<sequence>MTKKRSPPPPPTPPASDIKEDELSTTFSSTGVFAAACPGCLLYVITLKTNPKCPTCNFSTVPSPLVTKKHRIDLNASL</sequence>
<proteinExistence type="predicted"/>
<dbReference type="EMBL" id="CM009290">
    <property type="protein sequence ID" value="PNT59983.1"/>
    <property type="molecule type" value="Genomic_DNA"/>
</dbReference>
<evidence type="ECO:0000313" key="4">
    <source>
        <dbReference type="Proteomes" id="UP000006729"/>
    </source>
</evidence>
<dbReference type="AlphaFoldDB" id="B9NB03"/>
<dbReference type="HOGENOM" id="CLU_2675921_0_0_1"/>
<dbReference type="Pfam" id="PF24747">
    <property type="entry name" value="Zn-ribbon_GIR1"/>
    <property type="match status" value="1"/>
</dbReference>
<protein>
    <recommendedName>
        <fullName evidence="2">GIR1-like zinc ribbon domain-containing protein</fullName>
    </recommendedName>
</protein>
<name>B9NB03_POPTR</name>
<feature type="domain" description="GIR1-like zinc ribbon" evidence="2">
    <location>
        <begin position="36"/>
        <end position="61"/>
    </location>
</feature>
<evidence type="ECO:0000259" key="2">
    <source>
        <dbReference type="Pfam" id="PF24747"/>
    </source>
</evidence>